<comment type="caution">
    <text evidence="5">The sequence shown here is derived from an EMBL/GenBank/DDBJ whole genome shotgun (WGS) entry which is preliminary data.</text>
</comment>
<organism evidence="5 6">
    <name type="scientific">Bdellovibrio bacteriovorus</name>
    <dbReference type="NCBI Taxonomy" id="959"/>
    <lineage>
        <taxon>Bacteria</taxon>
        <taxon>Pseudomonadati</taxon>
        <taxon>Bdellovibrionota</taxon>
        <taxon>Bdellovibrionia</taxon>
        <taxon>Bdellovibrionales</taxon>
        <taxon>Pseudobdellovibrionaceae</taxon>
        <taxon>Bdellovibrio</taxon>
    </lineage>
</organism>
<dbReference type="AlphaFoldDB" id="A0A150WNB8"/>
<dbReference type="RefSeq" id="WP_061833460.1">
    <property type="nucleotide sequence ID" value="NZ_LUKE01000001.1"/>
</dbReference>
<protein>
    <submittedName>
        <fullName evidence="5">Uncharacterized protein</fullName>
    </submittedName>
</protein>
<dbReference type="InterPro" id="IPR057162">
    <property type="entry name" value="DUF7840"/>
</dbReference>
<evidence type="ECO:0000259" key="4">
    <source>
        <dbReference type="Pfam" id="PF25225"/>
    </source>
</evidence>
<feature type="domain" description="DUF7843" evidence="4">
    <location>
        <begin position="39"/>
        <end position="119"/>
    </location>
</feature>
<reference evidence="5 6" key="1">
    <citation type="submission" date="2016-03" db="EMBL/GenBank/DDBJ databases">
        <authorList>
            <person name="Ploux O."/>
        </authorList>
    </citation>
    <scope>NUCLEOTIDE SEQUENCE [LARGE SCALE GENOMIC DNA]</scope>
    <source>
        <strain evidence="5 6">R0</strain>
    </source>
</reference>
<dbReference type="Pfam" id="PF25222">
    <property type="entry name" value="DUF7840"/>
    <property type="match status" value="1"/>
</dbReference>
<evidence type="ECO:0000313" key="6">
    <source>
        <dbReference type="Proteomes" id="UP000075320"/>
    </source>
</evidence>
<name>A0A150WNB8_BDEBC</name>
<keyword evidence="6" id="KW-1185">Reference proteome</keyword>
<dbReference type="OrthoDB" id="5287439at2"/>
<proteinExistence type="predicted"/>
<evidence type="ECO:0000256" key="1">
    <source>
        <dbReference type="SAM" id="SignalP"/>
    </source>
</evidence>
<gene>
    <name evidence="5" type="ORF">AZI86_02160</name>
</gene>
<feature type="chain" id="PRO_5007573333" evidence="1">
    <location>
        <begin position="21"/>
        <end position="635"/>
    </location>
</feature>
<feature type="domain" description="DUF7840" evidence="3">
    <location>
        <begin position="415"/>
        <end position="634"/>
    </location>
</feature>
<feature type="domain" description="Lnb N-terminal periplasmic" evidence="2">
    <location>
        <begin position="133"/>
        <end position="305"/>
    </location>
</feature>
<dbReference type="InterPro" id="IPR025178">
    <property type="entry name" value="Lnb_N"/>
</dbReference>
<dbReference type="Pfam" id="PF25225">
    <property type="entry name" value="DUF7843"/>
    <property type="match status" value="1"/>
</dbReference>
<feature type="signal peptide" evidence="1">
    <location>
        <begin position="1"/>
        <end position="20"/>
    </location>
</feature>
<dbReference type="EMBL" id="LUKE01000001">
    <property type="protein sequence ID" value="KYG65900.1"/>
    <property type="molecule type" value="Genomic_DNA"/>
</dbReference>
<dbReference type="Pfam" id="PF13387">
    <property type="entry name" value="Lnb_N"/>
    <property type="match status" value="1"/>
</dbReference>
<evidence type="ECO:0000259" key="2">
    <source>
        <dbReference type="Pfam" id="PF13387"/>
    </source>
</evidence>
<accession>A0A150WNB8</accession>
<keyword evidence="1" id="KW-0732">Signal</keyword>
<sequence>MEMGLFSFLTFFVFCSVATAQVPPPTESLITRAKNEKWAEHLQWHRLIQYEKNLLGGYKSSAEPGPFFLSPQGQKNPESELLATLAAFSDEKVLVSSQDSKYKEPAACVFPARKIWIEKISGHKFASPACERYERFIEILAPKSLTYVFSSYYLNNPASAFGHTFLRINKAPSARDGERYELSDYGVGYAAMKVSDNPLVYSFLGLSGLMPGTFDINPYYYKVREYNDFESRDLWEYDLDFNPEEVQMVVAYIWELLGAHFNYHYMSENCAYRILSIFEVARPSLDLTSKQKAQVMPADTVGTLNQVPGLITKIHYRPSVRALFETRYQTLNSEEKKRLYKFSRSNNLADLKDGLSKDEQRHTLDAAMDFLDYRYPKEILMKTGKFHLKKQVLAERAEVGGITPTLKVPEPWSEAPHDAQGSRRWGLGGREWNNQKYYLLDMKLALHDLLDPKIGYPPTAEMTMGSFSASYNLDNHEVALDRALIYEVVSLSPVNDFNDSPSWRLKVSVERGYENNCAGLCRWTEISGGSGMTRTFFGHLDLAIWLRATGMTSPDFAIETWRVGAGPSVMARWNHGKFSFLAESYYRYDYKGVDTEFRQNSVGVNLSLNKSFSIRLQGEDVQNTQRLDGKIFWYY</sequence>
<dbReference type="InterPro" id="IPR057165">
    <property type="entry name" value="DUF7843"/>
</dbReference>
<evidence type="ECO:0000259" key="3">
    <source>
        <dbReference type="Pfam" id="PF25222"/>
    </source>
</evidence>
<dbReference type="Proteomes" id="UP000075320">
    <property type="component" value="Unassembled WGS sequence"/>
</dbReference>
<evidence type="ECO:0000313" key="5">
    <source>
        <dbReference type="EMBL" id="KYG65900.1"/>
    </source>
</evidence>